<dbReference type="OMA" id="CENFRIP"/>
<evidence type="ECO:0000313" key="3">
    <source>
        <dbReference type="Proteomes" id="UP000014500"/>
    </source>
</evidence>
<dbReference type="EMBL" id="JH432127">
    <property type="status" value="NOT_ANNOTATED_CDS"/>
    <property type="molecule type" value="Genomic_DNA"/>
</dbReference>
<sequence length="275" mass="31337">MKGPRSCHLDEEQNPRLPQPETKHHSDASLSQPMTRQGDQQTTISSLQISSFQLRNSYLDEYLKVMGHLAAGLDVLQWENEGFMGILLPTIIITPGLDKRFGKYFDDREIVLASVTHPKFKLHWLSVDSKVAEAKNDLQSQIKQLQRERGLSDDVESQTVDDDNDHYFNFKPLQIDRSASEMKQYLIDPSTRLSILNKYPTIKTLFLHYNTALTSSAAVERLFSSGKLILSALRNRCKASHMIKMTRKSRAMSRGTSRAKFLNGPSETDITETDY</sequence>
<dbReference type="PhylomeDB" id="T1JEM7"/>
<evidence type="ECO:0000313" key="2">
    <source>
        <dbReference type="EnsemblMetazoa" id="SMAR012277-PA"/>
    </source>
</evidence>
<reference evidence="3" key="1">
    <citation type="submission" date="2011-05" db="EMBL/GenBank/DDBJ databases">
        <authorList>
            <person name="Richards S.R."/>
            <person name="Qu J."/>
            <person name="Jiang H."/>
            <person name="Jhangiani S.N."/>
            <person name="Agravi P."/>
            <person name="Goodspeed R."/>
            <person name="Gross S."/>
            <person name="Mandapat C."/>
            <person name="Jackson L."/>
            <person name="Mathew T."/>
            <person name="Pu L."/>
            <person name="Thornton R."/>
            <person name="Saada N."/>
            <person name="Wilczek-Boney K.B."/>
            <person name="Lee S."/>
            <person name="Kovar C."/>
            <person name="Wu Y."/>
            <person name="Scherer S.E."/>
            <person name="Worley K.C."/>
            <person name="Muzny D.M."/>
            <person name="Gibbs R."/>
        </authorList>
    </citation>
    <scope>NUCLEOTIDE SEQUENCE</scope>
    <source>
        <strain evidence="3">Brora</strain>
    </source>
</reference>
<dbReference type="EnsemblMetazoa" id="SMAR012277-RA">
    <property type="protein sequence ID" value="SMAR012277-PA"/>
    <property type="gene ID" value="SMAR012277"/>
</dbReference>
<evidence type="ECO:0000256" key="1">
    <source>
        <dbReference type="SAM" id="MobiDB-lite"/>
    </source>
</evidence>
<proteinExistence type="predicted"/>
<dbReference type="STRING" id="126957.T1JEM7"/>
<feature type="compositionally biased region" description="Polar residues" evidence="1">
    <location>
        <begin position="28"/>
        <end position="39"/>
    </location>
</feature>
<dbReference type="eggNOG" id="ENOG502TBR2">
    <property type="taxonomic scope" value="Eukaryota"/>
</dbReference>
<accession>T1JEM7</accession>
<evidence type="ECO:0008006" key="4">
    <source>
        <dbReference type="Google" id="ProtNLM"/>
    </source>
</evidence>
<name>T1JEM7_STRMM</name>
<dbReference type="InterPro" id="IPR012337">
    <property type="entry name" value="RNaseH-like_sf"/>
</dbReference>
<keyword evidence="3" id="KW-1185">Reference proteome</keyword>
<dbReference type="SUPFAM" id="SSF53098">
    <property type="entry name" value="Ribonuclease H-like"/>
    <property type="match status" value="1"/>
</dbReference>
<dbReference type="HOGENOM" id="CLU_1013079_0_0_1"/>
<protein>
    <recommendedName>
        <fullName evidence="4">HAT C-terminal dimerisation domain-containing protein</fullName>
    </recommendedName>
</protein>
<dbReference type="Proteomes" id="UP000014500">
    <property type="component" value="Unassembled WGS sequence"/>
</dbReference>
<feature type="region of interest" description="Disordered" evidence="1">
    <location>
        <begin position="1"/>
        <end position="42"/>
    </location>
</feature>
<organism evidence="2 3">
    <name type="scientific">Strigamia maritima</name>
    <name type="common">European centipede</name>
    <name type="synonym">Geophilus maritimus</name>
    <dbReference type="NCBI Taxonomy" id="126957"/>
    <lineage>
        <taxon>Eukaryota</taxon>
        <taxon>Metazoa</taxon>
        <taxon>Ecdysozoa</taxon>
        <taxon>Arthropoda</taxon>
        <taxon>Myriapoda</taxon>
        <taxon>Chilopoda</taxon>
        <taxon>Pleurostigmophora</taxon>
        <taxon>Geophilomorpha</taxon>
        <taxon>Linotaeniidae</taxon>
        <taxon>Strigamia</taxon>
    </lineage>
</organism>
<dbReference type="AlphaFoldDB" id="T1JEM7"/>
<reference evidence="2" key="2">
    <citation type="submission" date="2015-02" db="UniProtKB">
        <authorList>
            <consortium name="EnsemblMetazoa"/>
        </authorList>
    </citation>
    <scope>IDENTIFICATION</scope>
</reference>